<sequence length="128" mass="14680">MFSESEISALDHSTKAGCLSTPALFAWKHETQDNNGWVPGGYIDYILMEKAPGIRPRYIFATMDRQERDQLRAAFKEAWLECIACGMDHQDCGVQNLVWDREKRKWCCMAFCVTWLADGEFLVHAVIS</sequence>
<gene>
    <name evidence="1" type="ORF">T310_10201</name>
</gene>
<organism evidence="1 2">
    <name type="scientific">Rasamsonia emersonii (strain ATCC 16479 / CBS 393.64 / IMI 116815)</name>
    <dbReference type="NCBI Taxonomy" id="1408163"/>
    <lineage>
        <taxon>Eukaryota</taxon>
        <taxon>Fungi</taxon>
        <taxon>Dikarya</taxon>
        <taxon>Ascomycota</taxon>
        <taxon>Pezizomycotina</taxon>
        <taxon>Eurotiomycetes</taxon>
        <taxon>Eurotiomycetidae</taxon>
        <taxon>Eurotiales</taxon>
        <taxon>Trichocomaceae</taxon>
        <taxon>Rasamsonia</taxon>
    </lineage>
</organism>
<accession>A0A0F4YDN1</accession>
<dbReference type="GeneID" id="25313270"/>
<evidence type="ECO:0000313" key="2">
    <source>
        <dbReference type="Proteomes" id="UP000053958"/>
    </source>
</evidence>
<dbReference type="STRING" id="1408163.A0A0F4YDN1"/>
<name>A0A0F4YDN1_RASE3</name>
<comment type="caution">
    <text evidence="1">The sequence shown here is derived from an EMBL/GenBank/DDBJ whole genome shotgun (WGS) entry which is preliminary data.</text>
</comment>
<dbReference type="AlphaFoldDB" id="A0A0F4YDN1"/>
<reference evidence="1 2" key="1">
    <citation type="submission" date="2015-04" db="EMBL/GenBank/DDBJ databases">
        <authorList>
            <person name="Heijne W.H."/>
            <person name="Fedorova N.D."/>
            <person name="Nierman W.C."/>
            <person name="Vollebregt A.W."/>
            <person name="Zhao Z."/>
            <person name="Wu L."/>
            <person name="Kumar M."/>
            <person name="Stam H."/>
            <person name="van den Berg M.A."/>
            <person name="Pel H.J."/>
        </authorList>
    </citation>
    <scope>NUCLEOTIDE SEQUENCE [LARGE SCALE GENOMIC DNA]</scope>
    <source>
        <strain evidence="1 2">CBS 393.64</strain>
    </source>
</reference>
<dbReference type="EMBL" id="LASV01000810">
    <property type="protein sequence ID" value="KKA16215.1"/>
    <property type="molecule type" value="Genomic_DNA"/>
</dbReference>
<dbReference type="OrthoDB" id="5401170at2759"/>
<keyword evidence="2" id="KW-1185">Reference proteome</keyword>
<protein>
    <submittedName>
        <fullName evidence="1">Uncharacterized protein</fullName>
    </submittedName>
</protein>
<dbReference type="Proteomes" id="UP000053958">
    <property type="component" value="Unassembled WGS sequence"/>
</dbReference>
<evidence type="ECO:0000313" key="1">
    <source>
        <dbReference type="EMBL" id="KKA16215.1"/>
    </source>
</evidence>
<proteinExistence type="predicted"/>
<dbReference type="RefSeq" id="XP_013322827.1">
    <property type="nucleotide sequence ID" value="XM_013467373.1"/>
</dbReference>